<sequence>MTYTKINQMTETKSKIMTRLTKLGLEPDERMLETLEKNFQHLNRLTSLFNTLKKYNIKLDDKLHEIIANNVSNASYVVNLLEFLYEEGFDVTIISLELLFQVAKSETTLKHGMRQLIAHNSLDATTLKLLFSYPEQSYLLADLIINFQTHSYSTEKIVEKLGKFSAKNINTVIELLTLLLNKNLYYSGCLDIFLGQQEYISKICEGTKKLAAENKLTSNYFDAVEKNPQNANILANIILHNPLLVDYKKSEDLLIASKLGVGAFHFLMHLQQAGMLDAEHYKKVCHHNSLLNQQEVIDSLCSLPLFVAFEKEELKQMLVLITKEPSSDTDKHELIEMIQKHVLTSKFNL</sequence>
<dbReference type="AlphaFoldDB" id="A0A378LIJ1"/>
<protein>
    <submittedName>
        <fullName evidence="2">Uncharacterized protein</fullName>
    </submittedName>
</protein>
<proteinExistence type="predicted"/>
<organism evidence="2 4">
    <name type="scientific">Legionella steigerwaltii</name>
    <dbReference type="NCBI Taxonomy" id="460"/>
    <lineage>
        <taxon>Bacteria</taxon>
        <taxon>Pseudomonadati</taxon>
        <taxon>Pseudomonadota</taxon>
        <taxon>Gammaproteobacteria</taxon>
        <taxon>Legionellales</taxon>
        <taxon>Legionellaceae</taxon>
        <taxon>Legionella</taxon>
    </lineage>
</organism>
<dbReference type="EMBL" id="UGOY01000001">
    <property type="protein sequence ID" value="STY23921.1"/>
    <property type="molecule type" value="Genomic_DNA"/>
</dbReference>
<dbReference type="OrthoDB" id="5652644at2"/>
<keyword evidence="3" id="KW-1185">Reference proteome</keyword>
<evidence type="ECO:0000313" key="2">
    <source>
        <dbReference type="EMBL" id="STY23921.1"/>
    </source>
</evidence>
<dbReference type="EMBL" id="LNYZ01000029">
    <property type="protein sequence ID" value="KTD71930.1"/>
    <property type="molecule type" value="Genomic_DNA"/>
</dbReference>
<evidence type="ECO:0000313" key="1">
    <source>
        <dbReference type="EMBL" id="KTD71930.1"/>
    </source>
</evidence>
<dbReference type="Proteomes" id="UP000054820">
    <property type="component" value="Unassembled WGS sequence"/>
</dbReference>
<dbReference type="Proteomes" id="UP000255110">
    <property type="component" value="Unassembled WGS sequence"/>
</dbReference>
<evidence type="ECO:0000313" key="3">
    <source>
        <dbReference type="Proteomes" id="UP000054820"/>
    </source>
</evidence>
<reference evidence="1 3" key="1">
    <citation type="submission" date="2015-11" db="EMBL/GenBank/DDBJ databases">
        <title>Genomic analysis of 38 Legionella species identifies large and diverse effector repertoires.</title>
        <authorList>
            <person name="Burstein D."/>
            <person name="Amaro F."/>
            <person name="Zusman T."/>
            <person name="Lifshitz Z."/>
            <person name="Cohen O."/>
            <person name="Gilbert J.A."/>
            <person name="Pupko T."/>
            <person name="Shuman H.A."/>
            <person name="Segal G."/>
        </authorList>
    </citation>
    <scope>NUCLEOTIDE SEQUENCE [LARGE SCALE GENOMIC DNA]</scope>
    <source>
        <strain evidence="1 3">SC-18-C9</strain>
    </source>
</reference>
<reference evidence="2 4" key="2">
    <citation type="submission" date="2018-06" db="EMBL/GenBank/DDBJ databases">
        <authorList>
            <consortium name="Pathogen Informatics"/>
            <person name="Doyle S."/>
        </authorList>
    </citation>
    <scope>NUCLEOTIDE SEQUENCE [LARGE SCALE GENOMIC DNA]</scope>
    <source>
        <strain evidence="2 4">NCTC11991</strain>
    </source>
</reference>
<name>A0A378LIJ1_9GAMM</name>
<accession>A0A378LIJ1</accession>
<dbReference type="RefSeq" id="WP_058478312.1">
    <property type="nucleotide sequence ID" value="NZ_CAAAIO010000027.1"/>
</dbReference>
<evidence type="ECO:0000313" key="4">
    <source>
        <dbReference type="Proteomes" id="UP000255110"/>
    </source>
</evidence>
<gene>
    <name evidence="1" type="ORF">Lstg_2786</name>
    <name evidence="2" type="ORF">NCTC11991_02532</name>
</gene>